<evidence type="ECO:0000256" key="1">
    <source>
        <dbReference type="PROSITE-ProRule" id="PRU00339"/>
    </source>
</evidence>
<dbReference type="PANTHER" id="PTHR12558">
    <property type="entry name" value="CELL DIVISION CYCLE 16,23,27"/>
    <property type="match status" value="1"/>
</dbReference>
<feature type="repeat" description="TPR" evidence="1">
    <location>
        <begin position="575"/>
        <end position="608"/>
    </location>
</feature>
<dbReference type="EMBL" id="JACIDA010000003">
    <property type="protein sequence ID" value="MBB3873253.1"/>
    <property type="molecule type" value="Genomic_DNA"/>
</dbReference>
<keyword evidence="1" id="KW-0802">TPR repeat</keyword>
<dbReference type="SUPFAM" id="SSF48452">
    <property type="entry name" value="TPR-like"/>
    <property type="match status" value="3"/>
</dbReference>
<accession>A0A7W6F0X5</accession>
<proteinExistence type="predicted"/>
<dbReference type="InterPro" id="IPR019734">
    <property type="entry name" value="TPR_rpt"/>
</dbReference>
<feature type="region of interest" description="Disordered" evidence="2">
    <location>
        <begin position="56"/>
        <end position="79"/>
    </location>
</feature>
<feature type="signal peptide" evidence="3">
    <location>
        <begin position="1"/>
        <end position="26"/>
    </location>
</feature>
<dbReference type="InterPro" id="IPR011990">
    <property type="entry name" value="TPR-like_helical_dom_sf"/>
</dbReference>
<evidence type="ECO:0000256" key="3">
    <source>
        <dbReference type="SAM" id="SignalP"/>
    </source>
</evidence>
<dbReference type="RefSeq" id="WP_183197930.1">
    <property type="nucleotide sequence ID" value="NZ_JACIDA010000003.1"/>
</dbReference>
<evidence type="ECO:0000313" key="4">
    <source>
        <dbReference type="EMBL" id="MBB3873253.1"/>
    </source>
</evidence>
<name>A0A7W6F0X5_9CAUL</name>
<evidence type="ECO:0000313" key="5">
    <source>
        <dbReference type="Proteomes" id="UP000532936"/>
    </source>
</evidence>
<gene>
    <name evidence="4" type="ORF">GGR11_002815</name>
</gene>
<organism evidence="4 5">
    <name type="scientific">Brevundimonas mediterranea</name>
    <dbReference type="NCBI Taxonomy" id="74329"/>
    <lineage>
        <taxon>Bacteria</taxon>
        <taxon>Pseudomonadati</taxon>
        <taxon>Pseudomonadota</taxon>
        <taxon>Alphaproteobacteria</taxon>
        <taxon>Caulobacterales</taxon>
        <taxon>Caulobacteraceae</taxon>
        <taxon>Brevundimonas</taxon>
    </lineage>
</organism>
<keyword evidence="3" id="KW-0732">Signal</keyword>
<sequence>MIASRSRLLAASLTVLALALAQGAAAQDMGPASAPANPSDTHPPAVILEPDQVQEAAPFEDEPEDGAPQTPEGDVPPHIVIADDPAEPAIPEVWAPVPLNAQGRSAYGLYLAGKLALMTGEGAKGADWLAQAAALTPEQPRVREQAFTSALLSGDLDVAGRLAPTADAAPAFIEIGRLISAVQTFVHGDARAANAALVARPIAAPHSRAGLMVAPWIAAAAGDWTRALAAPPTQGDALTLAFARQNRALLLEKRRDYAEAESELKALSDMPTIGALFHRPYGEFLERRGKRDEALAVYQAAVQGQQVDLATARALARLQAGGRAPAAPDVRQGAAQALTTAAAQAVAERGNEFAVVYLRLALNLKEDAATQIQLAQVLDRVGLKAAARTALSRVGPEDPVLYANARAQLALNLEEDGQSQAALTELRAAAAAEPDDPRIALVMASQLMQLEQYEAALALLSGPLLNTATQGAQIHFLRGAALESLDRIPEAEAELWAAHLADPNNANTLNYLGYLWVDKGLRVDQGAGLLAQAYAMEPENGNIQDSLGWAQFKQGYFDTAVVTLEEAVDKEPANPEINDHLGDAYWRVGRQREAVWLWNRVLSLDPEPERKAEVERKIAHGLDDAAPATGGSH</sequence>
<dbReference type="AlphaFoldDB" id="A0A7W6F0X5"/>
<feature type="chain" id="PRO_5030825024" evidence="3">
    <location>
        <begin position="27"/>
        <end position="633"/>
    </location>
</feature>
<dbReference type="Proteomes" id="UP000532936">
    <property type="component" value="Unassembled WGS sequence"/>
</dbReference>
<dbReference type="PROSITE" id="PS50005">
    <property type="entry name" value="TPR"/>
    <property type="match status" value="1"/>
</dbReference>
<protein>
    <submittedName>
        <fullName evidence="4">Tetratricopeptide (TPR) repeat protein</fullName>
    </submittedName>
</protein>
<dbReference type="Gene3D" id="1.25.40.10">
    <property type="entry name" value="Tetratricopeptide repeat domain"/>
    <property type="match status" value="3"/>
</dbReference>
<dbReference type="SMART" id="SM00028">
    <property type="entry name" value="TPR"/>
    <property type="match status" value="4"/>
</dbReference>
<dbReference type="PANTHER" id="PTHR12558:SF13">
    <property type="entry name" value="CELL DIVISION CYCLE PROTEIN 27 HOMOLOG"/>
    <property type="match status" value="1"/>
</dbReference>
<reference evidence="4 5" key="1">
    <citation type="submission" date="2020-08" db="EMBL/GenBank/DDBJ databases">
        <title>Genomic Encyclopedia of Type Strains, Phase IV (KMG-IV): sequencing the most valuable type-strain genomes for metagenomic binning, comparative biology and taxonomic classification.</title>
        <authorList>
            <person name="Goeker M."/>
        </authorList>
    </citation>
    <scope>NUCLEOTIDE SEQUENCE [LARGE SCALE GENOMIC DNA]</scope>
    <source>
        <strain evidence="4 5">DSM 14878</strain>
    </source>
</reference>
<evidence type="ECO:0000256" key="2">
    <source>
        <dbReference type="SAM" id="MobiDB-lite"/>
    </source>
</evidence>
<comment type="caution">
    <text evidence="4">The sequence shown here is derived from an EMBL/GenBank/DDBJ whole genome shotgun (WGS) entry which is preliminary data.</text>
</comment>